<name>A0A9Q4MM12_XYLFS</name>
<accession>A0A9Q4MM12</accession>
<dbReference type="EMBL" id="VDCJ01000353">
    <property type="protein sequence ID" value="MRU24921.1"/>
    <property type="molecule type" value="Genomic_DNA"/>
</dbReference>
<reference evidence="2" key="2">
    <citation type="journal article" date="2020" name="Appl. Environ. Microbiol.">
        <title>Multiple intercontinental introductions associated with the emergence of a plant pathogen in Europe.</title>
        <authorList>
            <person name="Landa B.B."/>
            <person name="Castillo A.I."/>
            <person name="Giampetruzzi A."/>
            <person name="Kahn A."/>
            <person name="Roman-Ecija M."/>
            <person name="Velasco-Amo M.P."/>
            <person name="Navas-Cortes J.A."/>
            <person name="Marco-Noales E."/>
            <person name="Barbe S."/>
            <person name="Moralejo E."/>
            <person name="Coletta-Filho H.D."/>
            <person name="Saldarelli P."/>
            <person name="Saponari M."/>
            <person name="Almeida R.P.P."/>
        </authorList>
    </citation>
    <scope>NUCLEOTIDE SEQUENCE</scope>
    <source>
        <strain evidence="2">XYL1981</strain>
    </source>
</reference>
<reference evidence="2" key="1">
    <citation type="submission" date="2019-05" db="EMBL/GenBank/DDBJ databases">
        <authorList>
            <person name="Castillo A."/>
            <person name="Giampetruzzi A."/>
            <person name="Landa B."/>
            <person name="Saponari M."/>
            <person name="Almeida R.P.P."/>
            <person name="Moralejo E."/>
            <person name="Marco-Noales E."/>
            <person name="Velasco-Amo M.P."/>
            <person name="Roman-Ecija M."/>
            <person name="Navarro I."/>
            <person name="Monterde A."/>
            <person name="Barbe S."/>
        </authorList>
    </citation>
    <scope>NUCLEOTIDE SEQUENCE</scope>
    <source>
        <strain evidence="2">XYL1981</strain>
    </source>
</reference>
<proteinExistence type="predicted"/>
<evidence type="ECO:0000313" key="3">
    <source>
        <dbReference type="Proteomes" id="UP000474061"/>
    </source>
</evidence>
<organism evidence="2 3">
    <name type="scientific">Xylella fastidiosa subsp. multiplex</name>
    <dbReference type="NCBI Taxonomy" id="644357"/>
    <lineage>
        <taxon>Bacteria</taxon>
        <taxon>Pseudomonadati</taxon>
        <taxon>Pseudomonadota</taxon>
        <taxon>Gammaproteobacteria</taxon>
        <taxon>Lysobacterales</taxon>
        <taxon>Lysobacteraceae</taxon>
        <taxon>Xylella</taxon>
    </lineage>
</organism>
<evidence type="ECO:0000256" key="1">
    <source>
        <dbReference type="SAM" id="MobiDB-lite"/>
    </source>
</evidence>
<sequence length="136" mass="14233">MFLSGRMKDRNQKVIFASPTHLTLFPSSDVGRGSDGAATESSKPDAGDPVRLAVVAAVLAQQLPVSGDWTAQQRTVRAYVDACKLAFSQPTCAVASPARVPGRACLSGLTALLASRVHSWPSGLGGLNVPHLPEHC</sequence>
<evidence type="ECO:0000313" key="2">
    <source>
        <dbReference type="EMBL" id="MRU24921.1"/>
    </source>
</evidence>
<feature type="region of interest" description="Disordered" evidence="1">
    <location>
        <begin position="27"/>
        <end position="47"/>
    </location>
</feature>
<comment type="caution">
    <text evidence="2">The sequence shown here is derived from an EMBL/GenBank/DDBJ whole genome shotgun (WGS) entry which is preliminary data.</text>
</comment>
<dbReference type="Proteomes" id="UP000474061">
    <property type="component" value="Unassembled WGS sequence"/>
</dbReference>
<dbReference type="AlphaFoldDB" id="A0A9Q4MM12"/>
<protein>
    <submittedName>
        <fullName evidence="2">Uncharacterized protein</fullName>
    </submittedName>
</protein>
<gene>
    <name evidence="2" type="ORF">FG476_12965</name>
</gene>